<dbReference type="VEuPathDB" id="FungiDB:A1O9_11507"/>
<evidence type="ECO:0000259" key="9">
    <source>
        <dbReference type="PROSITE" id="PS50048"/>
    </source>
</evidence>
<dbReference type="GeneID" id="25286405"/>
<keyword evidence="1" id="KW-0479">Metal-binding</keyword>
<accession>A0A072NY04</accession>
<dbReference type="AlphaFoldDB" id="A0A072NY04"/>
<organism evidence="11 12">
    <name type="scientific">Exophiala aquamarina CBS 119918</name>
    <dbReference type="NCBI Taxonomy" id="1182545"/>
    <lineage>
        <taxon>Eukaryota</taxon>
        <taxon>Fungi</taxon>
        <taxon>Dikarya</taxon>
        <taxon>Ascomycota</taxon>
        <taxon>Pezizomycotina</taxon>
        <taxon>Eurotiomycetes</taxon>
        <taxon>Chaetothyriomycetidae</taxon>
        <taxon>Chaetothyriales</taxon>
        <taxon>Herpotrichiellaceae</taxon>
        <taxon>Exophiala</taxon>
    </lineage>
</organism>
<dbReference type="CDD" id="cd00067">
    <property type="entry name" value="GAL4"/>
    <property type="match status" value="1"/>
</dbReference>
<dbReference type="CDD" id="cd12148">
    <property type="entry name" value="fungal_TF_MHR"/>
    <property type="match status" value="1"/>
</dbReference>
<dbReference type="OrthoDB" id="654211at2759"/>
<comment type="caution">
    <text evidence="11">The sequence shown here is derived from an EMBL/GenBank/DDBJ whole genome shotgun (WGS) entry which is preliminary data.</text>
</comment>
<protein>
    <recommendedName>
        <fullName evidence="13">C2H2-type domain-containing protein</fullName>
    </recommendedName>
</protein>
<evidence type="ECO:0000256" key="5">
    <source>
        <dbReference type="ARBA" id="ARBA00023163"/>
    </source>
</evidence>
<dbReference type="InterPro" id="IPR007219">
    <property type="entry name" value="XnlR_reg_dom"/>
</dbReference>
<sequence length="664" mass="74061">MSSPFFGSRPRNTRHMRKTGLPQSWLCEFCKKTYHRSDVLRRHYVSCPHRNGRQIPDRLPRGRRKQACDLCARTRVSCDLDSPCENCLFSGSCCTYLRTERTARSPSTLSTGNYGSLRSAPRQISNETGSTSHKIRISFLLNWSSPTSGLTDTFKRSSDDVAVHANTRSQSQDDTTFYCKAGGSESYGYSPSWLSLVIPLTSPHTDYLPLFLTPDNSLINLELCADASALPFPSSELGMHDQLSSTAFLSLMDGSQYPDQLVGMDRNISIELADQLTALTLSLPHDHPEHAPSIHLALGMRTLTQNNISIFLQLYFQHWNRHSPVVHPGTFGVFRTPLPLLLVMTLTGALFSLAPGAVTTARSMLELAEEFAFSDPDFQRIASGIFPEGLEQRRRALKALQAAFCAVQLQLREGTTWKRKCMRTVRFDQIISAVRTMALHNGDFLLPDNSTQETGISSWYRFAENESRLRLLCGIFHLDVAISTIYGERPRLFYHELHVGMPCSPNVFMAETVGAYYEALACETGTGCYSLPGTIAAFAGNRTDLLPDTESFNLLYLFSVLFGLIQIIQSHLHCDSSVELGCRLGKGLQLWKAKWDASILQIGPSQLETSGFLKDAGPEFWHFACYLLTTRGETAPLEPEANPSSTSEASNIFNRFLQSVKALR</sequence>
<dbReference type="EMBL" id="AMGV01000018">
    <property type="protein sequence ID" value="KEF52267.1"/>
    <property type="molecule type" value="Genomic_DNA"/>
</dbReference>
<dbReference type="InterPro" id="IPR001138">
    <property type="entry name" value="Zn2Cys6_DnaBD"/>
</dbReference>
<keyword evidence="7" id="KW-0863">Zinc-finger</keyword>
<keyword evidence="6" id="KW-0539">Nucleus</keyword>
<dbReference type="PROSITE" id="PS00028">
    <property type="entry name" value="ZINC_FINGER_C2H2_1"/>
    <property type="match status" value="1"/>
</dbReference>
<evidence type="ECO:0000313" key="12">
    <source>
        <dbReference type="Proteomes" id="UP000027920"/>
    </source>
</evidence>
<evidence type="ECO:0000256" key="1">
    <source>
        <dbReference type="ARBA" id="ARBA00022723"/>
    </source>
</evidence>
<evidence type="ECO:0000256" key="7">
    <source>
        <dbReference type="PROSITE-ProRule" id="PRU00042"/>
    </source>
</evidence>
<dbReference type="PROSITE" id="PS50157">
    <property type="entry name" value="ZINC_FINGER_C2H2_2"/>
    <property type="match status" value="1"/>
</dbReference>
<dbReference type="SMART" id="SM00066">
    <property type="entry name" value="GAL4"/>
    <property type="match status" value="1"/>
</dbReference>
<evidence type="ECO:0000313" key="11">
    <source>
        <dbReference type="EMBL" id="KEF52267.1"/>
    </source>
</evidence>
<evidence type="ECO:0000259" key="10">
    <source>
        <dbReference type="PROSITE" id="PS50157"/>
    </source>
</evidence>
<dbReference type="InterPro" id="IPR036864">
    <property type="entry name" value="Zn2-C6_fun-type_DNA-bd_sf"/>
</dbReference>
<keyword evidence="4" id="KW-0238">DNA-binding</keyword>
<dbReference type="GO" id="GO:0008270">
    <property type="term" value="F:zinc ion binding"/>
    <property type="evidence" value="ECO:0007669"/>
    <property type="project" value="UniProtKB-KW"/>
</dbReference>
<dbReference type="Proteomes" id="UP000027920">
    <property type="component" value="Unassembled WGS sequence"/>
</dbReference>
<feature type="domain" description="Zn(2)-C6 fungal-type" evidence="9">
    <location>
        <begin position="67"/>
        <end position="96"/>
    </location>
</feature>
<dbReference type="GO" id="GO:0006351">
    <property type="term" value="P:DNA-templated transcription"/>
    <property type="evidence" value="ECO:0007669"/>
    <property type="project" value="InterPro"/>
</dbReference>
<feature type="domain" description="C2H2-type" evidence="10">
    <location>
        <begin position="25"/>
        <end position="54"/>
    </location>
</feature>
<dbReference type="GO" id="GO:0003677">
    <property type="term" value="F:DNA binding"/>
    <property type="evidence" value="ECO:0007669"/>
    <property type="project" value="UniProtKB-KW"/>
</dbReference>
<dbReference type="Pfam" id="PF00172">
    <property type="entry name" value="Zn_clus"/>
    <property type="match status" value="1"/>
</dbReference>
<keyword evidence="5" id="KW-0804">Transcription</keyword>
<evidence type="ECO:0000256" key="8">
    <source>
        <dbReference type="SAM" id="MobiDB-lite"/>
    </source>
</evidence>
<keyword evidence="12" id="KW-1185">Reference proteome</keyword>
<dbReference type="GO" id="GO:0000981">
    <property type="term" value="F:DNA-binding transcription factor activity, RNA polymerase II-specific"/>
    <property type="evidence" value="ECO:0007669"/>
    <property type="project" value="InterPro"/>
</dbReference>
<dbReference type="HOGENOM" id="CLU_012538_2_1_1"/>
<dbReference type="PROSITE" id="PS50048">
    <property type="entry name" value="ZN2_CY6_FUNGAL_2"/>
    <property type="match status" value="1"/>
</dbReference>
<proteinExistence type="predicted"/>
<evidence type="ECO:0000256" key="3">
    <source>
        <dbReference type="ARBA" id="ARBA00023015"/>
    </source>
</evidence>
<evidence type="ECO:0000256" key="6">
    <source>
        <dbReference type="ARBA" id="ARBA00023242"/>
    </source>
</evidence>
<dbReference type="SUPFAM" id="SSF57701">
    <property type="entry name" value="Zn2/Cys6 DNA-binding domain"/>
    <property type="match status" value="1"/>
</dbReference>
<reference evidence="11 12" key="1">
    <citation type="submission" date="2013-03" db="EMBL/GenBank/DDBJ databases">
        <title>The Genome Sequence of Exophiala aquamarina CBS 119918.</title>
        <authorList>
            <consortium name="The Broad Institute Genomics Platform"/>
            <person name="Cuomo C."/>
            <person name="de Hoog S."/>
            <person name="Gorbushina A."/>
            <person name="Walker B."/>
            <person name="Young S.K."/>
            <person name="Zeng Q."/>
            <person name="Gargeya S."/>
            <person name="Fitzgerald M."/>
            <person name="Haas B."/>
            <person name="Abouelleil A."/>
            <person name="Allen A.W."/>
            <person name="Alvarado L."/>
            <person name="Arachchi H.M."/>
            <person name="Berlin A.M."/>
            <person name="Chapman S.B."/>
            <person name="Gainer-Dewar J."/>
            <person name="Goldberg J."/>
            <person name="Griggs A."/>
            <person name="Gujja S."/>
            <person name="Hansen M."/>
            <person name="Howarth C."/>
            <person name="Imamovic A."/>
            <person name="Ireland A."/>
            <person name="Larimer J."/>
            <person name="McCowan C."/>
            <person name="Murphy C."/>
            <person name="Pearson M."/>
            <person name="Poon T.W."/>
            <person name="Priest M."/>
            <person name="Roberts A."/>
            <person name="Saif S."/>
            <person name="Shea T."/>
            <person name="Sisk P."/>
            <person name="Sykes S."/>
            <person name="Wortman J."/>
            <person name="Nusbaum C."/>
            <person name="Birren B."/>
        </authorList>
    </citation>
    <scope>NUCLEOTIDE SEQUENCE [LARGE SCALE GENOMIC DNA]</scope>
    <source>
        <strain evidence="11 12">CBS 119918</strain>
    </source>
</reference>
<dbReference type="PROSITE" id="PS00463">
    <property type="entry name" value="ZN2_CY6_FUNGAL_1"/>
    <property type="match status" value="1"/>
</dbReference>
<keyword evidence="3" id="KW-0805">Transcription regulation</keyword>
<dbReference type="RefSeq" id="XP_013254857.1">
    <property type="nucleotide sequence ID" value="XM_013399403.1"/>
</dbReference>
<dbReference type="Pfam" id="PF04082">
    <property type="entry name" value="Fungal_trans"/>
    <property type="match status" value="1"/>
</dbReference>
<evidence type="ECO:0000256" key="4">
    <source>
        <dbReference type="ARBA" id="ARBA00023125"/>
    </source>
</evidence>
<dbReference type="STRING" id="1182545.A0A072NY04"/>
<dbReference type="InterPro" id="IPR013087">
    <property type="entry name" value="Znf_C2H2_type"/>
</dbReference>
<dbReference type="PANTHER" id="PTHR47660">
    <property type="entry name" value="TRANSCRIPTION FACTOR WITH C2H2 AND ZN(2)-CYS(6) DNA BINDING DOMAIN (EUROFUNG)-RELATED-RELATED"/>
    <property type="match status" value="1"/>
</dbReference>
<name>A0A072NY04_9EURO</name>
<dbReference type="Gene3D" id="4.10.240.10">
    <property type="entry name" value="Zn(2)-C6 fungal-type DNA-binding domain"/>
    <property type="match status" value="1"/>
</dbReference>
<keyword evidence="2" id="KW-0862">Zinc</keyword>
<feature type="region of interest" description="Disordered" evidence="8">
    <location>
        <begin position="105"/>
        <end position="129"/>
    </location>
</feature>
<evidence type="ECO:0008006" key="13">
    <source>
        <dbReference type="Google" id="ProtNLM"/>
    </source>
</evidence>
<gene>
    <name evidence="11" type="ORF">A1O9_11507</name>
</gene>
<evidence type="ECO:0000256" key="2">
    <source>
        <dbReference type="ARBA" id="ARBA00022833"/>
    </source>
</evidence>